<dbReference type="AlphaFoldDB" id="A0AAE0VNL7"/>
<feature type="signal peptide" evidence="1">
    <location>
        <begin position="1"/>
        <end position="18"/>
    </location>
</feature>
<gene>
    <name evidence="2" type="ORF">CHS0354_038946</name>
</gene>
<keyword evidence="1" id="KW-0732">Signal</keyword>
<evidence type="ECO:0000313" key="3">
    <source>
        <dbReference type="Proteomes" id="UP001195483"/>
    </source>
</evidence>
<dbReference type="Proteomes" id="UP001195483">
    <property type="component" value="Unassembled WGS sequence"/>
</dbReference>
<organism evidence="2 3">
    <name type="scientific">Potamilus streckersoni</name>
    <dbReference type="NCBI Taxonomy" id="2493646"/>
    <lineage>
        <taxon>Eukaryota</taxon>
        <taxon>Metazoa</taxon>
        <taxon>Spiralia</taxon>
        <taxon>Lophotrochozoa</taxon>
        <taxon>Mollusca</taxon>
        <taxon>Bivalvia</taxon>
        <taxon>Autobranchia</taxon>
        <taxon>Heteroconchia</taxon>
        <taxon>Palaeoheterodonta</taxon>
        <taxon>Unionida</taxon>
        <taxon>Unionoidea</taxon>
        <taxon>Unionidae</taxon>
        <taxon>Ambleminae</taxon>
        <taxon>Lampsilini</taxon>
        <taxon>Potamilus</taxon>
    </lineage>
</organism>
<name>A0AAE0VNL7_9BIVA</name>
<reference evidence="2" key="2">
    <citation type="journal article" date="2021" name="Genome Biol. Evol.">
        <title>Developing a high-quality reference genome for a parasitic bivalve with doubly uniparental inheritance (Bivalvia: Unionida).</title>
        <authorList>
            <person name="Smith C.H."/>
        </authorList>
    </citation>
    <scope>NUCLEOTIDE SEQUENCE</scope>
    <source>
        <strain evidence="2">CHS0354</strain>
        <tissue evidence="2">Mantle</tissue>
    </source>
</reference>
<accession>A0AAE0VNL7</accession>
<keyword evidence="3" id="KW-1185">Reference proteome</keyword>
<comment type="caution">
    <text evidence="2">The sequence shown here is derived from an EMBL/GenBank/DDBJ whole genome shotgun (WGS) entry which is preliminary data.</text>
</comment>
<reference evidence="2" key="3">
    <citation type="submission" date="2023-05" db="EMBL/GenBank/DDBJ databases">
        <authorList>
            <person name="Smith C.H."/>
        </authorList>
    </citation>
    <scope>NUCLEOTIDE SEQUENCE</scope>
    <source>
        <strain evidence="2">CHS0354</strain>
        <tissue evidence="2">Mantle</tissue>
    </source>
</reference>
<reference evidence="2" key="1">
    <citation type="journal article" date="2021" name="Genome Biol. Evol.">
        <title>A High-Quality Reference Genome for a Parasitic Bivalve with Doubly Uniparental Inheritance (Bivalvia: Unionida).</title>
        <authorList>
            <person name="Smith C.H."/>
        </authorList>
    </citation>
    <scope>NUCLEOTIDE SEQUENCE</scope>
    <source>
        <strain evidence="2">CHS0354</strain>
    </source>
</reference>
<feature type="chain" id="PRO_5042018806" evidence="1">
    <location>
        <begin position="19"/>
        <end position="114"/>
    </location>
</feature>
<protein>
    <submittedName>
        <fullName evidence="2">Uncharacterized protein</fullName>
    </submittedName>
</protein>
<evidence type="ECO:0000256" key="1">
    <source>
        <dbReference type="SAM" id="SignalP"/>
    </source>
</evidence>
<dbReference type="EMBL" id="JAEAOA010002269">
    <property type="protein sequence ID" value="KAK3583335.1"/>
    <property type="molecule type" value="Genomic_DNA"/>
</dbReference>
<evidence type="ECO:0000313" key="2">
    <source>
        <dbReference type="EMBL" id="KAK3583335.1"/>
    </source>
</evidence>
<proteinExistence type="predicted"/>
<sequence length="114" mass="13048">MIFNCTIRLDLISGWVLGLGPCGLNCSRASINSDTNLTRKKVMQIQNDPYYFGNWTVAYKLNGDRNVQVDYINDKIYNNMVQKVIDVSEKGNWEQDWMSVPIPMISGATFMDIM</sequence>